<gene>
    <name evidence="2" type="ORF">EKH80_03470</name>
</gene>
<dbReference type="InterPro" id="IPR000835">
    <property type="entry name" value="HTH_MarR-typ"/>
</dbReference>
<dbReference type="InterPro" id="IPR036390">
    <property type="entry name" value="WH_DNA-bd_sf"/>
</dbReference>
<name>A0A432M9H8_9GAMM</name>
<dbReference type="AlphaFoldDB" id="A0A432M9H8"/>
<dbReference type="Pfam" id="PF12802">
    <property type="entry name" value="MarR_2"/>
    <property type="match status" value="1"/>
</dbReference>
<dbReference type="Gene3D" id="1.10.10.10">
    <property type="entry name" value="Winged helix-like DNA-binding domain superfamily/Winged helix DNA-binding domain"/>
    <property type="match status" value="1"/>
</dbReference>
<dbReference type="EMBL" id="RYYV01000002">
    <property type="protein sequence ID" value="RUL78874.1"/>
    <property type="molecule type" value="Genomic_DNA"/>
</dbReference>
<dbReference type="SMART" id="SM00347">
    <property type="entry name" value="HTH_MARR"/>
    <property type="match status" value="1"/>
</dbReference>
<dbReference type="RefSeq" id="WP_126683331.1">
    <property type="nucleotide sequence ID" value="NZ_RYYV01000002.1"/>
</dbReference>
<accession>A0A432M9H8</accession>
<dbReference type="OrthoDB" id="120080at2"/>
<evidence type="ECO:0000313" key="3">
    <source>
        <dbReference type="Proteomes" id="UP000274358"/>
    </source>
</evidence>
<comment type="caution">
    <text evidence="2">The sequence shown here is derived from an EMBL/GenBank/DDBJ whole genome shotgun (WGS) entry which is preliminary data.</text>
</comment>
<reference evidence="2 3" key="1">
    <citation type="submission" date="2018-12" db="EMBL/GenBank/DDBJ databases">
        <title>Dyella dinghuensis sp. nov. DHOA06 and Dyella choica sp. nov. 4M-K27, isolated from forest soil.</title>
        <authorList>
            <person name="Qiu L.-H."/>
            <person name="Gao Z.-H."/>
        </authorList>
    </citation>
    <scope>NUCLEOTIDE SEQUENCE [LARGE SCALE GENOMIC DNA]</scope>
    <source>
        <strain evidence="2 3">4M-K27</strain>
    </source>
</reference>
<keyword evidence="3" id="KW-1185">Reference proteome</keyword>
<evidence type="ECO:0000259" key="1">
    <source>
        <dbReference type="SMART" id="SM00347"/>
    </source>
</evidence>
<organism evidence="2 3">
    <name type="scientific">Dyella choica</name>
    <dbReference type="NCBI Taxonomy" id="1927959"/>
    <lineage>
        <taxon>Bacteria</taxon>
        <taxon>Pseudomonadati</taxon>
        <taxon>Pseudomonadota</taxon>
        <taxon>Gammaproteobacteria</taxon>
        <taxon>Lysobacterales</taxon>
        <taxon>Rhodanobacteraceae</taxon>
        <taxon>Dyella</taxon>
    </lineage>
</organism>
<dbReference type="InterPro" id="IPR036388">
    <property type="entry name" value="WH-like_DNA-bd_sf"/>
</dbReference>
<feature type="domain" description="HTH marR-type" evidence="1">
    <location>
        <begin position="41"/>
        <end position="143"/>
    </location>
</feature>
<dbReference type="Proteomes" id="UP000274358">
    <property type="component" value="Unassembled WGS sequence"/>
</dbReference>
<dbReference type="SUPFAM" id="SSF46785">
    <property type="entry name" value="Winged helix' DNA-binding domain"/>
    <property type="match status" value="1"/>
</dbReference>
<sequence length="157" mass="17090">MNRNTPQTLDTVSSIVSEVTAHCLMTRTRRISRVVTSLFDQELRPYGLSSSQFSLLVLIARMDGASRAEIGRANHQERSTSTRNLQLVIDQGWAEELVPEKGRSRPIVISKAGRTLLAQAIPAWRAAQVKAKQLLGADGASAIVRLSSGLPIEELAG</sequence>
<evidence type="ECO:0000313" key="2">
    <source>
        <dbReference type="EMBL" id="RUL78874.1"/>
    </source>
</evidence>
<protein>
    <submittedName>
        <fullName evidence="2">MarR family transcriptional regulator</fullName>
    </submittedName>
</protein>
<dbReference type="GO" id="GO:0003700">
    <property type="term" value="F:DNA-binding transcription factor activity"/>
    <property type="evidence" value="ECO:0007669"/>
    <property type="project" value="InterPro"/>
</dbReference>
<proteinExistence type="predicted"/>